<keyword evidence="3" id="KW-1185">Reference proteome</keyword>
<sequence length="137" mass="15217">MELPADFQERVGALRHPDTFLRQVLALLAEREQADAQAPAFAACRTAWQALDPDLAHRYAAAIGTPWAMMMSRLRPPPAEPGRPPGRNHIGPVPAWSPHRDVDTGAVRAEHHRQIRQRHAAAGLPLLPDLFLPEDRP</sequence>
<protein>
    <submittedName>
        <fullName evidence="2">Uncharacterized protein</fullName>
    </submittedName>
</protein>
<reference evidence="2 3" key="1">
    <citation type="submission" date="2016-10" db="EMBL/GenBank/DDBJ databases">
        <authorList>
            <person name="de Groot N.N."/>
        </authorList>
    </citation>
    <scope>NUCLEOTIDE SEQUENCE [LARGE SCALE GENOMIC DNA]</scope>
    <source>
        <strain evidence="2 3">DSM 43941</strain>
    </source>
</reference>
<feature type="region of interest" description="Disordered" evidence="1">
    <location>
        <begin position="74"/>
        <end position="120"/>
    </location>
</feature>
<dbReference type="EMBL" id="LT629758">
    <property type="protein sequence ID" value="SDT80463.1"/>
    <property type="molecule type" value="Genomic_DNA"/>
</dbReference>
<proteinExistence type="predicted"/>
<evidence type="ECO:0000313" key="2">
    <source>
        <dbReference type="EMBL" id="SDT80463.1"/>
    </source>
</evidence>
<gene>
    <name evidence="2" type="ORF">SAMN04489716_9214</name>
</gene>
<evidence type="ECO:0000313" key="3">
    <source>
        <dbReference type="Proteomes" id="UP000198688"/>
    </source>
</evidence>
<evidence type="ECO:0000256" key="1">
    <source>
        <dbReference type="SAM" id="MobiDB-lite"/>
    </source>
</evidence>
<dbReference type="AlphaFoldDB" id="A0A1H2DCJ4"/>
<feature type="compositionally biased region" description="Basic residues" evidence="1">
    <location>
        <begin position="110"/>
        <end position="119"/>
    </location>
</feature>
<name>A0A1H2DCJ4_9ACTN</name>
<accession>A0A1H2DCJ4</accession>
<feature type="compositionally biased region" description="Pro residues" evidence="1">
    <location>
        <begin position="75"/>
        <end position="84"/>
    </location>
</feature>
<dbReference type="Proteomes" id="UP000198688">
    <property type="component" value="Chromosome I"/>
</dbReference>
<organism evidence="2 3">
    <name type="scientific">Actinoplanes derwentensis</name>
    <dbReference type="NCBI Taxonomy" id="113562"/>
    <lineage>
        <taxon>Bacteria</taxon>
        <taxon>Bacillati</taxon>
        <taxon>Actinomycetota</taxon>
        <taxon>Actinomycetes</taxon>
        <taxon>Micromonosporales</taxon>
        <taxon>Micromonosporaceae</taxon>
        <taxon>Actinoplanes</taxon>
    </lineage>
</organism>
<dbReference type="RefSeq" id="WP_092555707.1">
    <property type="nucleotide sequence ID" value="NZ_BOMJ01000122.1"/>
</dbReference>